<dbReference type="GO" id="GO:0016787">
    <property type="term" value="F:hydrolase activity"/>
    <property type="evidence" value="ECO:0007669"/>
    <property type="project" value="InterPro"/>
</dbReference>
<dbReference type="Proteomes" id="UP000035009">
    <property type="component" value="Unassembled WGS sequence"/>
</dbReference>
<feature type="domain" description="Dienelactone hydrolase" evidence="1">
    <location>
        <begin position="15"/>
        <end position="233"/>
    </location>
</feature>
<dbReference type="PANTHER" id="PTHR46623:SF6">
    <property type="entry name" value="ALPHA_BETA-HYDROLASES SUPERFAMILY PROTEIN"/>
    <property type="match status" value="1"/>
</dbReference>
<protein>
    <submittedName>
        <fullName evidence="2">Putative carboxymethylenebutenolidase</fullName>
    </submittedName>
</protein>
<evidence type="ECO:0000313" key="2">
    <source>
        <dbReference type="EMBL" id="GAC81939.1"/>
    </source>
</evidence>
<keyword evidence="3" id="KW-1185">Reference proteome</keyword>
<dbReference type="PANTHER" id="PTHR46623">
    <property type="entry name" value="CARBOXYMETHYLENEBUTENOLIDASE-RELATED"/>
    <property type="match status" value="1"/>
</dbReference>
<evidence type="ECO:0000313" key="3">
    <source>
        <dbReference type="Proteomes" id="UP000035009"/>
    </source>
</evidence>
<proteinExistence type="predicted"/>
<reference evidence="2 3" key="1">
    <citation type="submission" date="2013-02" db="EMBL/GenBank/DDBJ databases">
        <title>Whole genome shotgun sequence of Gordonia malaquae NBRC 108250.</title>
        <authorList>
            <person name="Yoshida I."/>
            <person name="Hosoyama A."/>
            <person name="Tsuchikane K."/>
            <person name="Ando Y."/>
            <person name="Baba S."/>
            <person name="Ohji S."/>
            <person name="Hamada M."/>
            <person name="Tamura T."/>
            <person name="Yamazoe A."/>
            <person name="Yamazaki S."/>
            <person name="Fujita N."/>
        </authorList>
    </citation>
    <scope>NUCLEOTIDE SEQUENCE [LARGE SCALE GENOMIC DNA]</scope>
    <source>
        <strain evidence="2 3">NBRC 108250</strain>
    </source>
</reference>
<evidence type="ECO:0000259" key="1">
    <source>
        <dbReference type="Pfam" id="PF01738"/>
    </source>
</evidence>
<dbReference type="Pfam" id="PF01738">
    <property type="entry name" value="DLH"/>
    <property type="match status" value="1"/>
</dbReference>
<organism evidence="2 3">
    <name type="scientific">Gordonia malaquae NBRC 108250</name>
    <dbReference type="NCBI Taxonomy" id="1223542"/>
    <lineage>
        <taxon>Bacteria</taxon>
        <taxon>Bacillati</taxon>
        <taxon>Actinomycetota</taxon>
        <taxon>Actinomycetes</taxon>
        <taxon>Mycobacteriales</taxon>
        <taxon>Gordoniaceae</taxon>
        <taxon>Gordonia</taxon>
    </lineage>
</organism>
<dbReference type="EMBL" id="BAOP01000052">
    <property type="protein sequence ID" value="GAC81939.1"/>
    <property type="molecule type" value="Genomic_DNA"/>
</dbReference>
<dbReference type="SUPFAM" id="SSF53474">
    <property type="entry name" value="alpha/beta-Hydrolases"/>
    <property type="match status" value="1"/>
</dbReference>
<dbReference type="AlphaFoldDB" id="M3VHG6"/>
<dbReference type="Gene3D" id="3.40.50.1820">
    <property type="entry name" value="alpha/beta hydrolase"/>
    <property type="match status" value="1"/>
</dbReference>
<dbReference type="InterPro" id="IPR029058">
    <property type="entry name" value="AB_hydrolase_fold"/>
</dbReference>
<sequence length="241" mass="25849">MTTIEKIVVPGDEPFEALVALPDDVDGPRPGVLLIHDVTGDETDIERNLRIIAGRGYIAFAPLLFTAGGRRKVTCVVSAMQSLATRRGRAFDIIESARRSLSAMPACTGDVAVTGFCMGGGFALLVADDQKYAAAAPFYGSVLTHGFAGPDMCPVVASFGAKDPVVIRGEKRLTRALEKNGVPYDTKTYPGVGHSFANRMDDRFPPTLLRVTGLAYDADASADAWNRVFAFLDDRFAERAS</sequence>
<name>M3VHG6_GORML</name>
<dbReference type="InterPro" id="IPR002925">
    <property type="entry name" value="Dienelactn_hydro"/>
</dbReference>
<dbReference type="eggNOG" id="COG0412">
    <property type="taxonomic scope" value="Bacteria"/>
</dbReference>
<comment type="caution">
    <text evidence="2">The sequence shown here is derived from an EMBL/GenBank/DDBJ whole genome shotgun (WGS) entry which is preliminary data.</text>
</comment>
<dbReference type="InterPro" id="IPR051049">
    <property type="entry name" value="Dienelactone_hydrolase-like"/>
</dbReference>
<gene>
    <name evidence="2" type="ORF">GM1_052_00110</name>
</gene>
<accession>M3VHG6</accession>
<dbReference type="RefSeq" id="WP_008382096.1">
    <property type="nucleotide sequence ID" value="NZ_BAOP01000052.1"/>
</dbReference>
<dbReference type="STRING" id="410332.SAMN04488550_4038"/>